<dbReference type="PANTHER" id="PTHR10662:SF22">
    <property type="entry name" value="NUCLEAR RNA EXPORT FACTOR 1"/>
    <property type="match status" value="1"/>
</dbReference>
<keyword evidence="14" id="KW-1185">Reference proteome</keyword>
<gene>
    <name evidence="13" type="primary">MEX67</name>
    <name evidence="13" type="ORF">N0V93_001086</name>
</gene>
<dbReference type="GO" id="GO:0003723">
    <property type="term" value="F:RNA binding"/>
    <property type="evidence" value="ECO:0007669"/>
    <property type="project" value="TreeGrafter"/>
</dbReference>
<evidence type="ECO:0000259" key="11">
    <source>
        <dbReference type="PROSITE" id="PS50177"/>
    </source>
</evidence>
<evidence type="ECO:0000259" key="12">
    <source>
        <dbReference type="PROSITE" id="PS51281"/>
    </source>
</evidence>
<dbReference type="FunFam" id="1.10.8.10:FF:000018">
    <property type="entry name" value="Nuclear RNA export factor 1"/>
    <property type="match status" value="1"/>
</dbReference>
<dbReference type="PROSITE" id="PS50177">
    <property type="entry name" value="NTF2_DOMAIN"/>
    <property type="match status" value="1"/>
</dbReference>
<dbReference type="SUPFAM" id="SSF52058">
    <property type="entry name" value="L domain-like"/>
    <property type="match status" value="1"/>
</dbReference>
<dbReference type="PANTHER" id="PTHR10662">
    <property type="entry name" value="NUCLEAR RNA EXPORT FACTOR"/>
    <property type="match status" value="1"/>
</dbReference>
<feature type="region of interest" description="Disordered" evidence="10">
    <location>
        <begin position="1"/>
        <end position="93"/>
    </location>
</feature>
<dbReference type="InterPro" id="IPR032675">
    <property type="entry name" value="LRR_dom_sf"/>
</dbReference>
<evidence type="ECO:0000256" key="7">
    <source>
        <dbReference type="ARBA" id="ARBA00023242"/>
    </source>
</evidence>
<evidence type="ECO:0000256" key="9">
    <source>
        <dbReference type="ARBA" id="ARBA00069694"/>
    </source>
</evidence>
<dbReference type="InterPro" id="IPR030217">
    <property type="entry name" value="NXF_fam"/>
</dbReference>
<keyword evidence="4" id="KW-0433">Leucine-rich repeat</keyword>
<evidence type="ECO:0000256" key="10">
    <source>
        <dbReference type="SAM" id="MobiDB-lite"/>
    </source>
</evidence>
<reference evidence="13" key="1">
    <citation type="submission" date="2022-10" db="EMBL/GenBank/DDBJ databases">
        <title>Tapping the CABI collections for fungal endophytes: first genome assemblies for Collariella, Neodidymelliopsis, Ascochyta clinopodiicola, Didymella pomorum, Didymosphaeria variabile, Neocosmospora piperis and Neocucurbitaria cava.</title>
        <authorList>
            <person name="Hill R."/>
        </authorList>
    </citation>
    <scope>NUCLEOTIDE SEQUENCE</scope>
    <source>
        <strain evidence="13">IMI 355082</strain>
    </source>
</reference>
<dbReference type="PROSITE" id="PS51281">
    <property type="entry name" value="TAP_C"/>
    <property type="match status" value="1"/>
</dbReference>
<dbReference type="Gene3D" id="3.80.10.10">
    <property type="entry name" value="Ribonuclease Inhibitor"/>
    <property type="match status" value="1"/>
</dbReference>
<organism evidence="13 14">
    <name type="scientific">Gnomoniopsis smithogilvyi</name>
    <dbReference type="NCBI Taxonomy" id="1191159"/>
    <lineage>
        <taxon>Eukaryota</taxon>
        <taxon>Fungi</taxon>
        <taxon>Dikarya</taxon>
        <taxon>Ascomycota</taxon>
        <taxon>Pezizomycotina</taxon>
        <taxon>Sordariomycetes</taxon>
        <taxon>Sordariomycetidae</taxon>
        <taxon>Diaporthales</taxon>
        <taxon>Gnomoniaceae</taxon>
        <taxon>Gnomoniopsis</taxon>
    </lineage>
</organism>
<dbReference type="Pfam" id="PF03943">
    <property type="entry name" value="TAP_C"/>
    <property type="match status" value="1"/>
</dbReference>
<dbReference type="SUPFAM" id="SSF54427">
    <property type="entry name" value="NTF2-like"/>
    <property type="match status" value="1"/>
</dbReference>
<dbReference type="Pfam" id="PF22602">
    <property type="entry name" value="NXF_NTF2"/>
    <property type="match status" value="1"/>
</dbReference>
<evidence type="ECO:0000256" key="2">
    <source>
        <dbReference type="ARBA" id="ARBA00009285"/>
    </source>
</evidence>
<dbReference type="GO" id="GO:0042272">
    <property type="term" value="C:nuclear RNA export factor complex"/>
    <property type="evidence" value="ECO:0007669"/>
    <property type="project" value="UniProtKB-ARBA"/>
</dbReference>
<proteinExistence type="inferred from homology"/>
<dbReference type="PROSITE" id="PS51450">
    <property type="entry name" value="LRR"/>
    <property type="match status" value="1"/>
</dbReference>
<feature type="compositionally biased region" description="Low complexity" evidence="10">
    <location>
        <begin position="14"/>
        <end position="35"/>
    </location>
</feature>
<keyword evidence="5" id="KW-0677">Repeat</keyword>
<accession>A0A9W8Z1E9</accession>
<feature type="compositionally biased region" description="Low complexity" evidence="10">
    <location>
        <begin position="72"/>
        <end position="91"/>
    </location>
</feature>
<dbReference type="InterPro" id="IPR005637">
    <property type="entry name" value="TAP_C_dom"/>
</dbReference>
<name>A0A9W8Z1E9_9PEZI</name>
<protein>
    <recommendedName>
        <fullName evidence="9">mRNA export factor MEX67</fullName>
    </recommendedName>
</protein>
<dbReference type="Gene3D" id="3.10.450.50">
    <property type="match status" value="1"/>
</dbReference>
<evidence type="ECO:0000256" key="3">
    <source>
        <dbReference type="ARBA" id="ARBA00022448"/>
    </source>
</evidence>
<dbReference type="InterPro" id="IPR032710">
    <property type="entry name" value="NTF2-like_dom_sf"/>
</dbReference>
<dbReference type="SMART" id="SM00804">
    <property type="entry name" value="TAP_C"/>
    <property type="match status" value="1"/>
</dbReference>
<dbReference type="InterPro" id="IPR002075">
    <property type="entry name" value="NTF2_dom"/>
</dbReference>
<evidence type="ECO:0000256" key="5">
    <source>
        <dbReference type="ARBA" id="ARBA00022737"/>
    </source>
</evidence>
<evidence type="ECO:0000256" key="4">
    <source>
        <dbReference type="ARBA" id="ARBA00022614"/>
    </source>
</evidence>
<dbReference type="EMBL" id="JAPEVB010000001">
    <property type="protein sequence ID" value="KAJ4396864.1"/>
    <property type="molecule type" value="Genomic_DNA"/>
</dbReference>
<dbReference type="Gene3D" id="1.10.8.10">
    <property type="entry name" value="DNA helicase RuvA subunit, C-terminal domain"/>
    <property type="match status" value="1"/>
</dbReference>
<dbReference type="CDD" id="cd14342">
    <property type="entry name" value="UBA_TAP-C"/>
    <property type="match status" value="1"/>
</dbReference>
<evidence type="ECO:0000313" key="14">
    <source>
        <dbReference type="Proteomes" id="UP001140453"/>
    </source>
</evidence>
<dbReference type="InterPro" id="IPR018222">
    <property type="entry name" value="Nuclear_transport_factor_2_euk"/>
</dbReference>
<keyword evidence="6" id="KW-0509">mRNA transport</keyword>
<sequence length="683" mass="74250">MAPPTGPRGGSRGGASSTTSRATRTSTGASRSAPRGGISKRGRTAPRVDRDGDLDMGAASSTRSGGGLTKTPNPSSRRGNQRSSGSNSNSRLKQNLDRHLGDTSQIPRAPAAPRASVSNTTLVVGGLKSSKAATNADGGVKSLVEFVEKKATHIKKKDASTSGTRGSVRPVLVKKSHVDGDIVYLLASSQDGEHILKINGFTFAGSALSITKNEDGWPMLDNEQSGKSNLSTEAEQTKLKLQSVLARRYKPDILCLDLAALGQDPTLIEMGLLSSSPSTALKTFKVLMAICNEQFKTAQQKRDAVQSVSLAANALDSLDPVFSLAETFPDLLHLDLSNNQFSSLKQLNKWRGRFTRLETLLLIDNPIIQTEPSHSTDVLTWFPRLQNLNHVIVRTPEEIAAAQQKLHVKEIPQRGNDFRDVNGLGQDFITNFFPLYDTNRDLLLQTYYDEHSTFTLAVVNGVVKDKDAAVPPWAAYLGFSRNMMKITTNGARFQRFLKGVRIQEVWKKLPVTQHPAFESNKYVIDCHPMKGLLDPINHKIEGELGMIITMHGEFSELQGDGTIGLRSFSRTFVLGPSLNGRAAIRVMSDMLTLHAYNPLPNVATSAADTISAAPVVAVASATASAPSPGEQQQLMLTELSKRTNMTAEYSKLCLDGAEWNFDRALEIFEEKKSILPAEAFIQL</sequence>
<feature type="domain" description="NTF2" evidence="11">
    <location>
        <begin position="424"/>
        <end position="593"/>
    </location>
</feature>
<feature type="domain" description="TAP-C" evidence="12">
    <location>
        <begin position="630"/>
        <end position="683"/>
    </location>
</feature>
<dbReference type="OrthoDB" id="25872at2759"/>
<dbReference type="AlphaFoldDB" id="A0A9W8Z1E9"/>
<evidence type="ECO:0000256" key="1">
    <source>
        <dbReference type="ARBA" id="ARBA00004123"/>
    </source>
</evidence>
<dbReference type="InterPro" id="IPR009060">
    <property type="entry name" value="UBA-like_sf"/>
</dbReference>
<dbReference type="GO" id="GO:0016973">
    <property type="term" value="P:poly(A)+ mRNA export from nucleus"/>
    <property type="evidence" value="ECO:0007669"/>
    <property type="project" value="TreeGrafter"/>
</dbReference>
<evidence type="ECO:0000256" key="8">
    <source>
        <dbReference type="ARBA" id="ARBA00055253"/>
    </source>
</evidence>
<comment type="similarity">
    <text evidence="2">Belongs to the NXF family.</text>
</comment>
<comment type="caution">
    <text evidence="13">The sequence shown here is derived from an EMBL/GenBank/DDBJ whole genome shotgun (WGS) entry which is preliminary data.</text>
</comment>
<keyword evidence="3" id="KW-0813">Transport</keyword>
<keyword evidence="7" id="KW-0539">Nucleus</keyword>
<dbReference type="InterPro" id="IPR001611">
    <property type="entry name" value="Leu-rich_rpt"/>
</dbReference>
<comment type="function">
    <text evidence="8">Involved in the export of mRNA from the nucleus to the cytoplasm.</text>
</comment>
<dbReference type="SUPFAM" id="SSF46934">
    <property type="entry name" value="UBA-like"/>
    <property type="match status" value="1"/>
</dbReference>
<evidence type="ECO:0000313" key="13">
    <source>
        <dbReference type="EMBL" id="KAJ4396864.1"/>
    </source>
</evidence>
<evidence type="ECO:0000256" key="6">
    <source>
        <dbReference type="ARBA" id="ARBA00022816"/>
    </source>
</evidence>
<comment type="subcellular location">
    <subcellularLocation>
        <location evidence="1">Nucleus</location>
    </subcellularLocation>
</comment>
<dbReference type="Proteomes" id="UP001140453">
    <property type="component" value="Unassembled WGS sequence"/>
</dbReference>